<dbReference type="Pfam" id="PF08786">
    <property type="entry name" value="DcrB"/>
    <property type="match status" value="1"/>
</dbReference>
<dbReference type="SUPFAM" id="SSF55724">
    <property type="entry name" value="Mog1p/PsbP-like"/>
    <property type="match status" value="1"/>
</dbReference>
<sequence>MYLMNECSIELPEGWNDQSINVVSSNSAMAPGLTLTVTRDNLPFGMSFQEYLDEQVEQVSKSMVDFTMMGRQNVRLDGTPVAEIECSWLAKDVRMHQLIYMLPSPDGRAMVITASMPGQMTPGQLAEVRRIVQTLKFRRT</sequence>
<evidence type="ECO:0008006" key="3">
    <source>
        <dbReference type="Google" id="ProtNLM"/>
    </source>
</evidence>
<dbReference type="Proteomes" id="UP000199054">
    <property type="component" value="Unassembled WGS sequence"/>
</dbReference>
<evidence type="ECO:0000313" key="1">
    <source>
        <dbReference type="EMBL" id="SEO03478.1"/>
    </source>
</evidence>
<dbReference type="RefSeq" id="WP_090615145.1">
    <property type="nucleotide sequence ID" value="NZ_CP067124.1"/>
</dbReference>
<dbReference type="InterPro" id="IPR016123">
    <property type="entry name" value="Mog1/PsbP_a/b/a-sand"/>
</dbReference>
<name>A0A1H8LFC7_9RHOB</name>
<gene>
    <name evidence="1" type="ORF">SAMN04489859_10307</name>
</gene>
<keyword evidence="2" id="KW-1185">Reference proteome</keyword>
<reference evidence="1 2" key="1">
    <citation type="submission" date="2016-10" db="EMBL/GenBank/DDBJ databases">
        <authorList>
            <person name="de Groot N.N."/>
        </authorList>
    </citation>
    <scope>NUCLEOTIDE SEQUENCE [LARGE SCALE GENOMIC DNA]</scope>
    <source>
        <strain evidence="1 2">DSM 8512</strain>
    </source>
</reference>
<protein>
    <recommendedName>
        <fullName evidence="3">DUF1795 domain-containing protein</fullName>
    </recommendedName>
</protein>
<dbReference type="STRING" id="34002.SAMN04489859_10307"/>
<evidence type="ECO:0000313" key="2">
    <source>
        <dbReference type="Proteomes" id="UP000199054"/>
    </source>
</evidence>
<dbReference type="EMBL" id="FODE01000030">
    <property type="protein sequence ID" value="SEO03478.1"/>
    <property type="molecule type" value="Genomic_DNA"/>
</dbReference>
<dbReference type="InterPro" id="IPR014894">
    <property type="entry name" value="DcrB/EagT6"/>
</dbReference>
<dbReference type="OrthoDB" id="8775251at2"/>
<dbReference type="Gene3D" id="3.40.1000.10">
    <property type="entry name" value="Mog1/PsbP, alpha/beta/alpha sandwich"/>
    <property type="match status" value="1"/>
</dbReference>
<dbReference type="AlphaFoldDB" id="A0A1H8LFC7"/>
<accession>A0A1H8LFC7</accession>
<proteinExistence type="predicted"/>
<organism evidence="1 2">
    <name type="scientific">Paracoccus alcaliphilus</name>
    <dbReference type="NCBI Taxonomy" id="34002"/>
    <lineage>
        <taxon>Bacteria</taxon>
        <taxon>Pseudomonadati</taxon>
        <taxon>Pseudomonadota</taxon>
        <taxon>Alphaproteobacteria</taxon>
        <taxon>Rhodobacterales</taxon>
        <taxon>Paracoccaceae</taxon>
        <taxon>Paracoccus</taxon>
    </lineage>
</organism>